<dbReference type="EMBL" id="MU853413">
    <property type="protein sequence ID" value="KAK4133162.1"/>
    <property type="molecule type" value="Genomic_DNA"/>
</dbReference>
<dbReference type="AlphaFoldDB" id="A0AAN6ZCF2"/>
<dbReference type="GO" id="GO:0005886">
    <property type="term" value="C:plasma membrane"/>
    <property type="evidence" value="ECO:0007669"/>
    <property type="project" value="InterPro"/>
</dbReference>
<feature type="domain" description="Band 7" evidence="3">
    <location>
        <begin position="83"/>
        <end position="240"/>
    </location>
</feature>
<feature type="region of interest" description="Disordered" evidence="2">
    <location>
        <begin position="1"/>
        <end position="36"/>
    </location>
</feature>
<feature type="compositionally biased region" description="Polar residues" evidence="2">
    <location>
        <begin position="1"/>
        <end position="20"/>
    </location>
</feature>
<reference evidence="4" key="1">
    <citation type="journal article" date="2023" name="Mol. Phylogenet. Evol.">
        <title>Genome-scale phylogeny and comparative genomics of the fungal order Sordariales.</title>
        <authorList>
            <person name="Hensen N."/>
            <person name="Bonometti L."/>
            <person name="Westerberg I."/>
            <person name="Brannstrom I.O."/>
            <person name="Guillou S."/>
            <person name="Cros-Aarteil S."/>
            <person name="Calhoun S."/>
            <person name="Haridas S."/>
            <person name="Kuo A."/>
            <person name="Mondo S."/>
            <person name="Pangilinan J."/>
            <person name="Riley R."/>
            <person name="LaButti K."/>
            <person name="Andreopoulos B."/>
            <person name="Lipzen A."/>
            <person name="Chen C."/>
            <person name="Yan M."/>
            <person name="Daum C."/>
            <person name="Ng V."/>
            <person name="Clum A."/>
            <person name="Steindorff A."/>
            <person name="Ohm R.A."/>
            <person name="Martin F."/>
            <person name="Silar P."/>
            <person name="Natvig D.O."/>
            <person name="Lalanne C."/>
            <person name="Gautier V."/>
            <person name="Ament-Velasquez S.L."/>
            <person name="Kruys A."/>
            <person name="Hutchinson M.I."/>
            <person name="Powell A.J."/>
            <person name="Barry K."/>
            <person name="Miller A.N."/>
            <person name="Grigoriev I.V."/>
            <person name="Debuchy R."/>
            <person name="Gladieux P."/>
            <person name="Hiltunen Thoren M."/>
            <person name="Johannesson H."/>
        </authorList>
    </citation>
    <scope>NUCLEOTIDE SEQUENCE</scope>
    <source>
        <strain evidence="4">CBS 123565</strain>
    </source>
</reference>
<dbReference type="InterPro" id="IPR001972">
    <property type="entry name" value="Stomatin_HflK_fam"/>
</dbReference>
<dbReference type="InterPro" id="IPR001107">
    <property type="entry name" value="Band_7"/>
</dbReference>
<dbReference type="SUPFAM" id="SSF117892">
    <property type="entry name" value="Band 7/SPFH domain"/>
    <property type="match status" value="1"/>
</dbReference>
<dbReference type="PRINTS" id="PR00721">
    <property type="entry name" value="STOMATIN"/>
</dbReference>
<gene>
    <name evidence="4" type="ORF">BT67DRAFT_57838</name>
</gene>
<dbReference type="PANTHER" id="PTHR10264:SF19">
    <property type="entry name" value="AT06885P-RELATED"/>
    <property type="match status" value="1"/>
</dbReference>
<dbReference type="Gene3D" id="3.30.479.30">
    <property type="entry name" value="Band 7 domain"/>
    <property type="match status" value="1"/>
</dbReference>
<evidence type="ECO:0000313" key="5">
    <source>
        <dbReference type="Proteomes" id="UP001304895"/>
    </source>
</evidence>
<dbReference type="Gene3D" id="6.10.250.2090">
    <property type="match status" value="1"/>
</dbReference>
<evidence type="ECO:0000256" key="1">
    <source>
        <dbReference type="ARBA" id="ARBA00008164"/>
    </source>
</evidence>
<name>A0AAN6ZCF2_9PEZI</name>
<dbReference type="InterPro" id="IPR043202">
    <property type="entry name" value="Band-7_stomatin-like"/>
</dbReference>
<keyword evidence="5" id="KW-1185">Reference proteome</keyword>
<evidence type="ECO:0000256" key="2">
    <source>
        <dbReference type="SAM" id="MobiDB-lite"/>
    </source>
</evidence>
<dbReference type="InterPro" id="IPR036013">
    <property type="entry name" value="Band_7/SPFH_dom_sf"/>
</dbReference>
<dbReference type="GO" id="GO:0098552">
    <property type="term" value="C:side of membrane"/>
    <property type="evidence" value="ECO:0007669"/>
    <property type="project" value="UniProtKB-ARBA"/>
</dbReference>
<dbReference type="Pfam" id="PF01145">
    <property type="entry name" value="Band_7"/>
    <property type="match status" value="1"/>
</dbReference>
<evidence type="ECO:0000313" key="4">
    <source>
        <dbReference type="EMBL" id="KAK4133162.1"/>
    </source>
</evidence>
<comment type="similarity">
    <text evidence="1">Belongs to the band 7/mec-2 family.</text>
</comment>
<evidence type="ECO:0000259" key="3">
    <source>
        <dbReference type="SMART" id="SM00244"/>
    </source>
</evidence>
<accession>A0AAN6ZCF2</accession>
<reference evidence="4" key="2">
    <citation type="submission" date="2023-05" db="EMBL/GenBank/DDBJ databases">
        <authorList>
            <consortium name="Lawrence Berkeley National Laboratory"/>
            <person name="Steindorff A."/>
            <person name="Hensen N."/>
            <person name="Bonometti L."/>
            <person name="Westerberg I."/>
            <person name="Brannstrom I.O."/>
            <person name="Guillou S."/>
            <person name="Cros-Aarteil S."/>
            <person name="Calhoun S."/>
            <person name="Haridas S."/>
            <person name="Kuo A."/>
            <person name="Mondo S."/>
            <person name="Pangilinan J."/>
            <person name="Riley R."/>
            <person name="Labutti K."/>
            <person name="Andreopoulos B."/>
            <person name="Lipzen A."/>
            <person name="Chen C."/>
            <person name="Yanf M."/>
            <person name="Daum C."/>
            <person name="Ng V."/>
            <person name="Clum A."/>
            <person name="Ohm R."/>
            <person name="Martin F."/>
            <person name="Silar P."/>
            <person name="Natvig D."/>
            <person name="Lalanne C."/>
            <person name="Gautier V."/>
            <person name="Ament-Velasquez S.L."/>
            <person name="Kruys A."/>
            <person name="Hutchinson M.I."/>
            <person name="Powell A.J."/>
            <person name="Barry K."/>
            <person name="Miller A.N."/>
            <person name="Grigoriev I.V."/>
            <person name="Debuchy R."/>
            <person name="Gladieux P."/>
            <person name="Thoren M.H."/>
            <person name="Johannesson H."/>
        </authorList>
    </citation>
    <scope>NUCLEOTIDE SEQUENCE</scope>
    <source>
        <strain evidence="4">CBS 123565</strain>
    </source>
</reference>
<dbReference type="CDD" id="cd13437">
    <property type="entry name" value="SPFH_alloslipin"/>
    <property type="match status" value="1"/>
</dbReference>
<sequence length="352" mass="37628">MDTSAPSSSRGKAAGSSVNNAGFRAQPNMTAVQPPKPEDLQMSYASVVGVDPQPKGWYGAMINMLGSIIGTMGAIPCCIICPNPYRKVEQGDVGLVSKFGRFYKAVDPGLVKINPLSETLIKVDVKIQIVEVPKQVCMTKDNVTLQLTSVIYYHIVSPHKAAFGIANVRQALVERTQTTLRHVVGARVLQDVIERREEIAQSIGEIIEDVAAGWGVQVESMLIKDMLFSQELQESLSMAAQSKRIGESKIIAAKAEVEAAKLMRQAADILSSAPAMQIRYLEAMQAMAKSANSKVIFLPGANSMPGSAAFDSAMSGNNPFDEGGSKAHAASDFGGADAAFQQALNARVIENI</sequence>
<organism evidence="4 5">
    <name type="scientific">Trichocladium antarcticum</name>
    <dbReference type="NCBI Taxonomy" id="1450529"/>
    <lineage>
        <taxon>Eukaryota</taxon>
        <taxon>Fungi</taxon>
        <taxon>Dikarya</taxon>
        <taxon>Ascomycota</taxon>
        <taxon>Pezizomycotina</taxon>
        <taxon>Sordariomycetes</taxon>
        <taxon>Sordariomycetidae</taxon>
        <taxon>Sordariales</taxon>
        <taxon>Chaetomiaceae</taxon>
        <taxon>Trichocladium</taxon>
    </lineage>
</organism>
<dbReference type="PANTHER" id="PTHR10264">
    <property type="entry name" value="BAND 7 PROTEIN-RELATED"/>
    <property type="match status" value="1"/>
</dbReference>
<protein>
    <submittedName>
        <fullName evidence="4">SPFH domain family protein</fullName>
    </submittedName>
</protein>
<dbReference type="FunFam" id="3.30.479.30:FF:000004">
    <property type="entry name" value="Putative membrane protease family, stomatin"/>
    <property type="match status" value="1"/>
</dbReference>
<proteinExistence type="inferred from homology"/>
<dbReference type="Proteomes" id="UP001304895">
    <property type="component" value="Unassembled WGS sequence"/>
</dbReference>
<dbReference type="SMART" id="SM00244">
    <property type="entry name" value="PHB"/>
    <property type="match status" value="1"/>
</dbReference>
<comment type="caution">
    <text evidence="4">The sequence shown here is derived from an EMBL/GenBank/DDBJ whole genome shotgun (WGS) entry which is preliminary data.</text>
</comment>